<keyword evidence="10 11" id="KW-0456">Lyase</keyword>
<dbReference type="InterPro" id="IPR013035">
    <property type="entry name" value="PEP_carboxykinase_C"/>
</dbReference>
<feature type="binding site" evidence="11">
    <location>
        <begin position="282"/>
        <end position="287"/>
    </location>
    <ligand>
        <name>GTP</name>
        <dbReference type="ChEBI" id="CHEBI:37565"/>
    </ligand>
</feature>
<sequence length="621" mass="68638">MSPQGLEAAAATTSATPPDASRATAGRDPAAAPAGLNAHVARWVDECVALCQPDRLYWCDGSPAERAALSEQGVADGVFIRLDQGKLPGCYLHRSNPNDVARSEHLTFICTPGEDMAGPTNNWMETRAAYAKMRGLFQGCMRGRTMYVVPFVMGPPGSPLAKVGVQLTDSLYVAVSMGVMTRMGALAWQQLGDEDDFTRCLHSLGDVDPDRRYICHFPIDNAIWSFGSGYGGNALLGKKGLALRIASFLGQQQGWMAEHMLLMGATDPRGRKTYIAAAFPSASGKTNFAMLIPPQQYREQGWRITTVGDDIVWMWVDPQSGRLRAINPEAGYFGVVPGTNFQTNPNAMHAMSHDTIFTNVGLLPDGDVWWEGKTDEPPAECVDWQGQPWTPEVGQATGRKVAHPNSRFTAPMANNPALDEAANDPAGVPVNAIVFGGRRSKTIPLVYQAFNWMHGVYVGATLGSETTAAATGATGVVRRDPMAMLPFIGYNIRDYLVHWFRMRKRMTDCPRVFHVNWFRKNEQGRFMWPGFGENMRVLKWIIDRCRGRAYGVETVLGWMPRVKDIDLESLDFDEDDVRAIQEVDIDAVKAELLSQEELFLKLAGDLPKEMVFQRELLISRL</sequence>
<feature type="binding site" evidence="11">
    <location>
        <position position="281"/>
    </location>
    <ligand>
        <name>substrate</name>
    </ligand>
</feature>
<evidence type="ECO:0000256" key="7">
    <source>
        <dbReference type="ARBA" id="ARBA00022793"/>
    </source>
</evidence>
<dbReference type="GO" id="GO:0071333">
    <property type="term" value="P:cellular response to glucose stimulus"/>
    <property type="evidence" value="ECO:0007669"/>
    <property type="project" value="TreeGrafter"/>
</dbReference>
<dbReference type="GO" id="GO:0033993">
    <property type="term" value="P:response to lipid"/>
    <property type="evidence" value="ECO:0007669"/>
    <property type="project" value="TreeGrafter"/>
</dbReference>
<keyword evidence="4 11" id="KW-0312">Gluconeogenesis</keyword>
<dbReference type="Gene3D" id="3.40.449.10">
    <property type="entry name" value="Phosphoenolpyruvate Carboxykinase, domain 1"/>
    <property type="match status" value="1"/>
</dbReference>
<feature type="binding site" evidence="11">
    <location>
        <position position="438"/>
    </location>
    <ligand>
        <name>GTP</name>
        <dbReference type="ChEBI" id="CHEBI:37565"/>
    </ligand>
</feature>
<keyword evidence="6 11" id="KW-0547">Nucleotide-binding</keyword>
<dbReference type="NCBIfam" id="NF003253">
    <property type="entry name" value="PRK04210.1"/>
    <property type="match status" value="1"/>
</dbReference>
<feature type="domain" description="Phosphoenolpyruvate carboxykinase GTP-utilising N-terminal" evidence="14">
    <location>
        <begin position="42"/>
        <end position="250"/>
    </location>
</feature>
<dbReference type="CDD" id="cd00819">
    <property type="entry name" value="PEPCK_GTP"/>
    <property type="match status" value="1"/>
</dbReference>
<dbReference type="HAMAP" id="MF_00452">
    <property type="entry name" value="PEPCK_GTP"/>
    <property type="match status" value="1"/>
</dbReference>
<dbReference type="PANTHER" id="PTHR11561">
    <property type="entry name" value="PHOSPHOENOLPYRUVATE CARBOXYKINASE"/>
    <property type="match status" value="1"/>
</dbReference>
<dbReference type="EC" id="4.1.1.32" evidence="11"/>
<accession>A0A6J4PWJ2</accession>
<dbReference type="Pfam" id="PF17297">
    <property type="entry name" value="PEPCK_N"/>
    <property type="match status" value="1"/>
</dbReference>
<dbReference type="FunFam" id="3.40.449.10:FF:000005">
    <property type="entry name" value="Phosphoenolpyruvate carboxykinase [GTP]"/>
    <property type="match status" value="1"/>
</dbReference>
<keyword evidence="5 11" id="KW-0479">Metal-binding</keyword>
<dbReference type="GO" id="GO:0004613">
    <property type="term" value="F:phosphoenolpyruvate carboxykinase (GTP) activity"/>
    <property type="evidence" value="ECO:0007669"/>
    <property type="project" value="UniProtKB-UniRule"/>
</dbReference>
<evidence type="ECO:0000313" key="15">
    <source>
        <dbReference type="EMBL" id="CAA9423828.1"/>
    </source>
</evidence>
<comment type="cofactor">
    <cofactor evidence="11">
        <name>Mn(2+)</name>
        <dbReference type="ChEBI" id="CHEBI:29035"/>
    </cofactor>
    <text evidence="11">Binds 1 Mn(2+) ion per subunit.</text>
</comment>
<feature type="region of interest" description="Disordered" evidence="12">
    <location>
        <begin position="1"/>
        <end position="30"/>
    </location>
</feature>
<dbReference type="GO" id="GO:0042594">
    <property type="term" value="P:response to starvation"/>
    <property type="evidence" value="ECO:0007669"/>
    <property type="project" value="TreeGrafter"/>
</dbReference>
<keyword evidence="15" id="KW-0808">Transferase</keyword>
<keyword evidence="11" id="KW-0963">Cytoplasm</keyword>
<dbReference type="EMBL" id="CADCUQ010000700">
    <property type="protein sequence ID" value="CAA9423828.1"/>
    <property type="molecule type" value="Genomic_DNA"/>
</dbReference>
<keyword evidence="7 11" id="KW-0210">Decarboxylase</keyword>
<dbReference type="GO" id="GO:0046327">
    <property type="term" value="P:glycerol biosynthetic process from pyruvate"/>
    <property type="evidence" value="ECO:0007669"/>
    <property type="project" value="TreeGrafter"/>
</dbReference>
<comment type="pathway">
    <text evidence="1 11">Carbohydrate biosynthesis; gluconeogenesis.</text>
</comment>
<keyword evidence="8 11" id="KW-0342">GTP-binding</keyword>
<dbReference type="GO" id="GO:0030145">
    <property type="term" value="F:manganese ion binding"/>
    <property type="evidence" value="ECO:0007669"/>
    <property type="project" value="UniProtKB-UniRule"/>
</dbReference>
<reference evidence="15" key="1">
    <citation type="submission" date="2020-02" db="EMBL/GenBank/DDBJ databases">
        <authorList>
            <person name="Meier V. D."/>
        </authorList>
    </citation>
    <scope>NUCLEOTIDE SEQUENCE</scope>
    <source>
        <strain evidence="15">AVDCRST_MAG64</strain>
    </source>
</reference>
<comment type="function">
    <text evidence="11">Catalyzes the conversion of oxaloacetate (OAA) to phosphoenolpyruvate (PEP), the rate-limiting step in the metabolic pathway that produces glucose from lactate and other precursors derived from the citric acid cycle.</text>
</comment>
<keyword evidence="15" id="KW-0418">Kinase</keyword>
<name>A0A6J4PWJ2_9BACT</name>
<dbReference type="SUPFAM" id="SSF53795">
    <property type="entry name" value="PEP carboxykinase-like"/>
    <property type="match status" value="1"/>
</dbReference>
<dbReference type="PANTHER" id="PTHR11561:SF0">
    <property type="entry name" value="PHOSPHOENOLPYRUVATE CARBOXYKINASE [GTP]-RELATED"/>
    <property type="match status" value="1"/>
</dbReference>
<gene>
    <name evidence="11" type="primary">pckG</name>
    <name evidence="15" type="ORF">AVDCRST_MAG64-3047</name>
</gene>
<comment type="subcellular location">
    <subcellularLocation>
        <location evidence="11">Cytoplasm</location>
    </subcellularLocation>
</comment>
<evidence type="ECO:0000256" key="5">
    <source>
        <dbReference type="ARBA" id="ARBA00022723"/>
    </source>
</evidence>
<dbReference type="GO" id="GO:0006094">
    <property type="term" value="P:gluconeogenesis"/>
    <property type="evidence" value="ECO:0007669"/>
    <property type="project" value="UniProtKB-UniRule"/>
</dbReference>
<dbReference type="InterPro" id="IPR035077">
    <property type="entry name" value="PEP_carboxykinase_GTP_C"/>
</dbReference>
<dbReference type="PIRSF" id="PIRSF001348">
    <property type="entry name" value="PEP_carboxykinase_GTP"/>
    <property type="match status" value="1"/>
</dbReference>
<dbReference type="GO" id="GO:0005829">
    <property type="term" value="C:cytosol"/>
    <property type="evidence" value="ECO:0007669"/>
    <property type="project" value="TreeGrafter"/>
</dbReference>
<evidence type="ECO:0000256" key="12">
    <source>
        <dbReference type="SAM" id="MobiDB-lite"/>
    </source>
</evidence>
<evidence type="ECO:0000256" key="10">
    <source>
        <dbReference type="ARBA" id="ARBA00023239"/>
    </source>
</evidence>
<dbReference type="InterPro" id="IPR008210">
    <property type="entry name" value="PEP_carboxykinase_N"/>
</dbReference>
<feature type="binding site" evidence="11">
    <location>
        <begin position="405"/>
        <end position="407"/>
    </location>
    <ligand>
        <name>substrate</name>
    </ligand>
</feature>
<evidence type="ECO:0000259" key="14">
    <source>
        <dbReference type="Pfam" id="PF17297"/>
    </source>
</evidence>
<feature type="domain" description="Phosphoenolpyruvate carboxykinase C-terminal P-loop" evidence="13">
    <location>
        <begin position="255"/>
        <end position="616"/>
    </location>
</feature>
<dbReference type="InterPro" id="IPR008209">
    <property type="entry name" value="PEP_carboxykinase_GTP"/>
</dbReference>
<keyword evidence="9 11" id="KW-0464">Manganese</keyword>
<dbReference type="UniPathway" id="UPA00138"/>
<dbReference type="Gene3D" id="3.90.228.20">
    <property type="match status" value="1"/>
</dbReference>
<feature type="binding site" evidence="11">
    <location>
        <position position="102"/>
    </location>
    <ligand>
        <name>substrate</name>
    </ligand>
</feature>
<feature type="binding site" evidence="11">
    <location>
        <begin position="230"/>
        <end position="232"/>
    </location>
    <ligand>
        <name>substrate</name>
    </ligand>
</feature>
<feature type="binding site" evidence="11">
    <location>
        <position position="310"/>
    </location>
    <ligand>
        <name>Mn(2+)</name>
        <dbReference type="ChEBI" id="CHEBI:29035"/>
    </ligand>
</feature>
<comment type="similarity">
    <text evidence="2 11">Belongs to the phosphoenolpyruvate carboxykinase [GTP] family.</text>
</comment>
<comment type="subunit">
    <text evidence="3 11">Monomer.</text>
</comment>
<protein>
    <recommendedName>
        <fullName evidence="11">Phosphoenolpyruvate carboxykinase [GTP]</fullName>
        <shortName evidence="11">PEP carboxykinase</shortName>
        <shortName evidence="11">PEPCK</shortName>
        <ecNumber evidence="11">4.1.1.32</ecNumber>
    </recommendedName>
    <alternativeName>
        <fullName evidence="11">GTP-dependent phosphoenolpyruvate carboxykinase</fullName>
        <shortName evidence="11">GTP-PEPCK</shortName>
    </alternativeName>
</protein>
<dbReference type="GO" id="GO:0016301">
    <property type="term" value="F:kinase activity"/>
    <property type="evidence" value="ECO:0007669"/>
    <property type="project" value="UniProtKB-KW"/>
</dbReference>
<feature type="active site" evidence="11">
    <location>
        <position position="283"/>
    </location>
</feature>
<dbReference type="Pfam" id="PF00821">
    <property type="entry name" value="PEPCK_GTP"/>
    <property type="match status" value="1"/>
</dbReference>
<keyword evidence="15" id="KW-0670">Pyruvate</keyword>
<comment type="catalytic activity">
    <reaction evidence="11">
        <text>oxaloacetate + GTP = phosphoenolpyruvate + GDP + CO2</text>
        <dbReference type="Rhea" id="RHEA:10388"/>
        <dbReference type="ChEBI" id="CHEBI:16452"/>
        <dbReference type="ChEBI" id="CHEBI:16526"/>
        <dbReference type="ChEBI" id="CHEBI:37565"/>
        <dbReference type="ChEBI" id="CHEBI:58189"/>
        <dbReference type="ChEBI" id="CHEBI:58702"/>
        <dbReference type="EC" id="4.1.1.32"/>
    </reaction>
</comment>
<proteinExistence type="inferred from homology"/>
<dbReference type="SUPFAM" id="SSF68923">
    <property type="entry name" value="PEP carboxykinase N-terminal domain"/>
    <property type="match status" value="1"/>
</dbReference>
<dbReference type="AlphaFoldDB" id="A0A6J4PWJ2"/>
<feature type="binding site" evidence="11">
    <location>
        <position position="407"/>
    </location>
    <ligand>
        <name>GTP</name>
        <dbReference type="ChEBI" id="CHEBI:37565"/>
    </ligand>
</feature>
<feature type="compositionally biased region" description="Low complexity" evidence="12">
    <location>
        <begin position="8"/>
        <end position="30"/>
    </location>
</feature>
<evidence type="ECO:0000256" key="9">
    <source>
        <dbReference type="ARBA" id="ARBA00023211"/>
    </source>
</evidence>
<evidence type="ECO:0000256" key="8">
    <source>
        <dbReference type="ARBA" id="ARBA00023134"/>
    </source>
</evidence>
<evidence type="ECO:0000259" key="13">
    <source>
        <dbReference type="Pfam" id="PF00821"/>
    </source>
</evidence>
<dbReference type="InterPro" id="IPR035078">
    <property type="entry name" value="PEP_carboxykinase_GTP_N"/>
</dbReference>
<evidence type="ECO:0000256" key="1">
    <source>
        <dbReference type="ARBA" id="ARBA00004742"/>
    </source>
</evidence>
<evidence type="ECO:0000256" key="11">
    <source>
        <dbReference type="HAMAP-Rule" id="MF_00452"/>
    </source>
</evidence>
<feature type="binding site" evidence="11">
    <location>
        <position position="259"/>
    </location>
    <ligand>
        <name>Mn(2+)</name>
        <dbReference type="ChEBI" id="CHEBI:29035"/>
    </ligand>
</feature>
<dbReference type="GO" id="GO:0019543">
    <property type="term" value="P:propionate catabolic process"/>
    <property type="evidence" value="ECO:0007669"/>
    <property type="project" value="TreeGrafter"/>
</dbReference>
<dbReference type="Gene3D" id="2.170.8.10">
    <property type="entry name" value="Phosphoenolpyruvate Carboxykinase, domain 2"/>
    <property type="match status" value="1"/>
</dbReference>
<dbReference type="GO" id="GO:0006107">
    <property type="term" value="P:oxaloacetate metabolic process"/>
    <property type="evidence" value="ECO:0007669"/>
    <property type="project" value="TreeGrafter"/>
</dbReference>
<evidence type="ECO:0000256" key="6">
    <source>
        <dbReference type="ARBA" id="ARBA00022741"/>
    </source>
</evidence>
<evidence type="ECO:0000256" key="4">
    <source>
        <dbReference type="ARBA" id="ARBA00022432"/>
    </source>
</evidence>
<evidence type="ECO:0000256" key="2">
    <source>
        <dbReference type="ARBA" id="ARBA00005796"/>
    </source>
</evidence>
<evidence type="ECO:0000256" key="3">
    <source>
        <dbReference type="ARBA" id="ARBA00011245"/>
    </source>
</evidence>
<organism evidence="15">
    <name type="scientific">uncultured Phycisphaerae bacterium</name>
    <dbReference type="NCBI Taxonomy" id="904963"/>
    <lineage>
        <taxon>Bacteria</taxon>
        <taxon>Pseudomonadati</taxon>
        <taxon>Planctomycetota</taxon>
        <taxon>Phycisphaerae</taxon>
        <taxon>environmental samples</taxon>
    </lineage>
</organism>
<feature type="binding site" evidence="11">
    <location>
        <begin position="531"/>
        <end position="534"/>
    </location>
    <ligand>
        <name>GTP</name>
        <dbReference type="ChEBI" id="CHEBI:37565"/>
    </ligand>
</feature>
<feature type="binding site" evidence="11">
    <location>
        <position position="239"/>
    </location>
    <ligand>
        <name>Mn(2+)</name>
        <dbReference type="ChEBI" id="CHEBI:29035"/>
    </ligand>
</feature>
<dbReference type="GO" id="GO:0005525">
    <property type="term" value="F:GTP binding"/>
    <property type="evidence" value="ECO:0007669"/>
    <property type="project" value="UniProtKB-UniRule"/>
</dbReference>